<proteinExistence type="predicted"/>
<dbReference type="OrthoDB" id="8420016at2"/>
<dbReference type="Proteomes" id="UP000007590">
    <property type="component" value="Chromosome"/>
</dbReference>
<keyword evidence="1" id="KW-1133">Transmembrane helix</keyword>
<name>H8KUY1_SOLCM</name>
<evidence type="ECO:0000313" key="2">
    <source>
        <dbReference type="EMBL" id="AFD07681.1"/>
    </source>
</evidence>
<feature type="transmembrane region" description="Helical" evidence="1">
    <location>
        <begin position="14"/>
        <end position="36"/>
    </location>
</feature>
<dbReference type="eggNOG" id="ENOG50337DR">
    <property type="taxonomic scope" value="Bacteria"/>
</dbReference>
<protein>
    <submittedName>
        <fullName evidence="2">Uncharacterized protein</fullName>
    </submittedName>
</protein>
<keyword evidence="1" id="KW-0472">Membrane</keyword>
<dbReference type="AlphaFoldDB" id="H8KUY1"/>
<sequence>MDYQLATANSQSSLIRTSFFATSAVFIVTAFHHFYGAEVYNTPWRKDVGVNGGITLLICLIFLYLYNRYKKRIFLILYTLIDFIFFGLVIGIFEGLYNHVLKDILYFSGMPFDTWRHFFPAPTYETPNDFIFESTGVLQFFVAAALIYYLIRVYKMPAKATV</sequence>
<keyword evidence="1" id="KW-0812">Transmembrane</keyword>
<evidence type="ECO:0000256" key="1">
    <source>
        <dbReference type="SAM" id="Phobius"/>
    </source>
</evidence>
<keyword evidence="3" id="KW-1185">Reference proteome</keyword>
<dbReference type="HOGENOM" id="CLU_1766043_0_0_10"/>
<dbReference type="RefSeq" id="WP_014680908.1">
    <property type="nucleotide sequence ID" value="NC_017770.1"/>
</dbReference>
<feature type="transmembrane region" description="Helical" evidence="1">
    <location>
        <begin position="73"/>
        <end position="93"/>
    </location>
</feature>
<gene>
    <name evidence="2" type="ordered locus">Solca_2647</name>
</gene>
<organism evidence="2 3">
    <name type="scientific">Solitalea canadensis (strain ATCC 29591 / DSM 3403 / JCM 21819 / LMG 8368 / NBRC 15130 / NCIMB 12057 / USAM 9D)</name>
    <name type="common">Flexibacter canadensis</name>
    <dbReference type="NCBI Taxonomy" id="929556"/>
    <lineage>
        <taxon>Bacteria</taxon>
        <taxon>Pseudomonadati</taxon>
        <taxon>Bacteroidota</taxon>
        <taxon>Sphingobacteriia</taxon>
        <taxon>Sphingobacteriales</taxon>
        <taxon>Sphingobacteriaceae</taxon>
        <taxon>Solitalea</taxon>
    </lineage>
</organism>
<feature type="transmembrane region" description="Helical" evidence="1">
    <location>
        <begin position="130"/>
        <end position="151"/>
    </location>
</feature>
<dbReference type="STRING" id="929556.Solca_2647"/>
<reference evidence="2" key="1">
    <citation type="submission" date="2012-02" db="EMBL/GenBank/DDBJ databases">
        <title>The complete genome of Solitalea canadensis DSM 3403.</title>
        <authorList>
            <consortium name="US DOE Joint Genome Institute (JGI-PGF)"/>
            <person name="Lucas S."/>
            <person name="Copeland A."/>
            <person name="Lapidus A."/>
            <person name="Glavina del Rio T."/>
            <person name="Dalin E."/>
            <person name="Tice H."/>
            <person name="Bruce D."/>
            <person name="Goodwin L."/>
            <person name="Pitluck S."/>
            <person name="Peters L."/>
            <person name="Ovchinnikova G."/>
            <person name="Lu M."/>
            <person name="Kyrpides N."/>
            <person name="Mavromatis K."/>
            <person name="Ivanova N."/>
            <person name="Brettin T."/>
            <person name="Detter J.C."/>
            <person name="Han C."/>
            <person name="Larimer F."/>
            <person name="Land M."/>
            <person name="Hauser L."/>
            <person name="Markowitz V."/>
            <person name="Cheng J.-F."/>
            <person name="Hugenholtz P."/>
            <person name="Woyke T."/>
            <person name="Wu D."/>
            <person name="Spring S."/>
            <person name="Schroeder M."/>
            <person name="Kopitz M."/>
            <person name="Brambilla E."/>
            <person name="Klenk H.-P."/>
            <person name="Eisen J.A."/>
        </authorList>
    </citation>
    <scope>NUCLEOTIDE SEQUENCE</scope>
    <source>
        <strain evidence="2">DSM 3403</strain>
    </source>
</reference>
<dbReference type="KEGG" id="scn:Solca_2647"/>
<accession>H8KUY1</accession>
<evidence type="ECO:0000313" key="3">
    <source>
        <dbReference type="Proteomes" id="UP000007590"/>
    </source>
</evidence>
<feature type="transmembrane region" description="Helical" evidence="1">
    <location>
        <begin position="48"/>
        <end position="66"/>
    </location>
</feature>
<dbReference type="EMBL" id="CP003349">
    <property type="protein sequence ID" value="AFD07681.1"/>
    <property type="molecule type" value="Genomic_DNA"/>
</dbReference>